<dbReference type="SUPFAM" id="SSF63829">
    <property type="entry name" value="Calcium-dependent phosphotriesterase"/>
    <property type="match status" value="1"/>
</dbReference>
<dbReference type="EMBL" id="AZSP01000389">
    <property type="protein sequence ID" value="PVE04426.1"/>
    <property type="molecule type" value="Genomic_DNA"/>
</dbReference>
<dbReference type="InterPro" id="IPR011042">
    <property type="entry name" value="6-blade_b-propeller_TolB-like"/>
</dbReference>
<dbReference type="STRING" id="1440053.GCA_000718095_02460"/>
<name>A0A2T7SNN7_9ACTN</name>
<reference evidence="2 3" key="1">
    <citation type="submission" date="2013-12" db="EMBL/GenBank/DDBJ databases">
        <title>Annotated genome of Streptomyces scopuliridis.</title>
        <authorList>
            <person name="Olson J.B."/>
        </authorList>
    </citation>
    <scope>NUCLEOTIDE SEQUENCE [LARGE SCALE GENOMIC DNA]</scope>
    <source>
        <strain evidence="2 3">RB72</strain>
    </source>
</reference>
<dbReference type="AlphaFoldDB" id="A0A2T7SNN7"/>
<comment type="caution">
    <text evidence="2">The sequence shown here is derived from an EMBL/GenBank/DDBJ whole genome shotgun (WGS) entry which is preliminary data.</text>
</comment>
<keyword evidence="3" id="KW-1185">Reference proteome</keyword>
<organism evidence="2 3">
    <name type="scientific">Streptomyces scopuliridis RB72</name>
    <dbReference type="NCBI Taxonomy" id="1440053"/>
    <lineage>
        <taxon>Bacteria</taxon>
        <taxon>Bacillati</taxon>
        <taxon>Actinomycetota</taxon>
        <taxon>Actinomycetes</taxon>
        <taxon>Kitasatosporales</taxon>
        <taxon>Streptomycetaceae</taxon>
        <taxon>Streptomyces</taxon>
    </lineage>
</organism>
<dbReference type="Gene3D" id="2.120.10.30">
    <property type="entry name" value="TolB, C-terminal domain"/>
    <property type="match status" value="1"/>
</dbReference>
<sequence length="315" mass="33082">MFGAAAAIGGAALLAPLGGTAAAMETTGRRRPAGFPLPDGFRPEGIAIGSEPYAYIGSIARGDVYRASLATGSGRVVVEGLGPEHPVIGLKTDAWGRLFLCGGVSGEIRIADLRTGRITRTFTVGTDATMVNDVILTPDAAWFTDSFEPQLYKLPLGRRGEPGDRIITVPLSGDWVQGTAITANGITTTPDGRALLVVNSFANGGGLMRVAPRTGVARAVDLGPTRLPNGDGLLLLGHTLYAVQQRQNAIDVLRIDDAGTKGTAITRITDPANFRVPTTAAVYGDRIYLPNARFDVAEPTPETDYDVVSVERVRA</sequence>
<evidence type="ECO:0000313" key="2">
    <source>
        <dbReference type="EMBL" id="PVE04426.1"/>
    </source>
</evidence>
<dbReference type="Proteomes" id="UP000245992">
    <property type="component" value="Unassembled WGS sequence"/>
</dbReference>
<evidence type="ECO:0000256" key="1">
    <source>
        <dbReference type="SAM" id="SignalP"/>
    </source>
</evidence>
<protein>
    <recommendedName>
        <fullName evidence="4">Superoxide dismutase</fullName>
    </recommendedName>
</protein>
<evidence type="ECO:0000313" key="3">
    <source>
        <dbReference type="Proteomes" id="UP000245992"/>
    </source>
</evidence>
<proteinExistence type="predicted"/>
<accession>A0A2T7SNN7</accession>
<keyword evidence="1" id="KW-0732">Signal</keyword>
<gene>
    <name evidence="2" type="ORF">Y717_11810</name>
</gene>
<evidence type="ECO:0008006" key="4">
    <source>
        <dbReference type="Google" id="ProtNLM"/>
    </source>
</evidence>
<feature type="signal peptide" evidence="1">
    <location>
        <begin position="1"/>
        <end position="21"/>
    </location>
</feature>
<feature type="chain" id="PRO_5038741926" description="Superoxide dismutase" evidence="1">
    <location>
        <begin position="22"/>
        <end position="315"/>
    </location>
</feature>